<evidence type="ECO:0000256" key="9">
    <source>
        <dbReference type="ARBA" id="ARBA00023128"/>
    </source>
</evidence>
<comment type="pathway">
    <text evidence="2">Lipid metabolism; fatty acid beta-oxidation.</text>
</comment>
<dbReference type="Proteomes" id="UP000794436">
    <property type="component" value="Unassembled WGS sequence"/>
</dbReference>
<evidence type="ECO:0000259" key="15">
    <source>
        <dbReference type="Pfam" id="PF02737"/>
    </source>
</evidence>
<dbReference type="GO" id="GO:0070403">
    <property type="term" value="F:NAD+ binding"/>
    <property type="evidence" value="ECO:0007669"/>
    <property type="project" value="InterPro"/>
</dbReference>
<dbReference type="PROSITE" id="PS00067">
    <property type="entry name" value="3HCDH"/>
    <property type="match status" value="1"/>
</dbReference>
<feature type="binding site" evidence="13">
    <location>
        <position position="83"/>
    </location>
    <ligand>
        <name>CoA</name>
        <dbReference type="ChEBI" id="CHEBI:57287"/>
    </ligand>
</feature>
<feature type="binding site" evidence="13">
    <location>
        <position position="94"/>
    </location>
    <ligand>
        <name>CoA</name>
        <dbReference type="ChEBI" id="CHEBI:57287"/>
    </ligand>
</feature>
<keyword evidence="5" id="KW-0276">Fatty acid metabolism</keyword>
<feature type="binding site" evidence="12">
    <location>
        <position position="161"/>
    </location>
    <ligand>
        <name>NAD(+)</name>
        <dbReference type="ChEBI" id="CHEBI:57540"/>
    </ligand>
</feature>
<accession>A0A8K1CEX9</accession>
<dbReference type="Gene3D" id="3.40.50.720">
    <property type="entry name" value="NAD(P)-binding Rossmann-like Domain"/>
    <property type="match status" value="1"/>
</dbReference>
<dbReference type="EMBL" id="SPLM01000074">
    <property type="protein sequence ID" value="TMW62214.1"/>
    <property type="molecule type" value="Genomic_DNA"/>
</dbReference>
<comment type="similarity">
    <text evidence="3">Belongs to the 3-hydroxyacyl-CoA dehydrogenase family.</text>
</comment>
<evidence type="ECO:0000256" key="13">
    <source>
        <dbReference type="PIRSR" id="PIRSR000105-3"/>
    </source>
</evidence>
<reference evidence="16" key="1">
    <citation type="submission" date="2019-03" db="EMBL/GenBank/DDBJ databases">
        <title>Long read genome sequence of the mycoparasitic Pythium oligandrum ATCC 38472 isolated from sugarbeet rhizosphere.</title>
        <authorList>
            <person name="Gaulin E."/>
        </authorList>
    </citation>
    <scope>NUCLEOTIDE SEQUENCE</scope>
    <source>
        <strain evidence="16">ATCC 38472_TT</strain>
    </source>
</reference>
<evidence type="ECO:0000256" key="12">
    <source>
        <dbReference type="PIRSR" id="PIRSR000105-2"/>
    </source>
</evidence>
<sequence length="331" mass="36024">MLRHSLRSSLSTARRASAVAANFQLTRAFASGNDIEFKKVGMVGLGLMGHGIAQTAASAGFQVVALDMNQKGLDAGMKRIEGSLTKIQARNVKKGTISEEDAQKKIAETLALITPTTKTEDLADCDLVIEAIVENVDVKKEFYANLAKIVKPSAIFASNTSSLAISDFAGSSGRPEKVVGLHFFNPVQIMKLVEVVRTDDTDPAVFEACKQWVHAIGKHPVSCVDTPGFIVNRLLVPYLAQAIAMYERGDATKEDIDVSMQFGAGHPMGPITLADYVGLDTTLFILEGWVRDHPNEPAFFVPEIVRQKVKEGKLGRKTGEGFYKWDGDKRL</sequence>
<dbReference type="SUPFAM" id="SSF51735">
    <property type="entry name" value="NAD(P)-binding Rossmann-fold domains"/>
    <property type="match status" value="1"/>
</dbReference>
<keyword evidence="8" id="KW-0443">Lipid metabolism</keyword>
<feature type="binding site" evidence="12">
    <location>
        <begin position="44"/>
        <end position="49"/>
    </location>
    <ligand>
        <name>NAD(+)</name>
        <dbReference type="ChEBI" id="CHEBI:57540"/>
    </ligand>
</feature>
<feature type="binding site" evidence="12">
    <location>
        <position position="67"/>
    </location>
    <ligand>
        <name>NAD(+)</name>
        <dbReference type="ChEBI" id="CHEBI:57540"/>
    </ligand>
</feature>
<evidence type="ECO:0000256" key="5">
    <source>
        <dbReference type="ARBA" id="ARBA00022832"/>
    </source>
</evidence>
<feature type="binding site" evidence="13">
    <location>
        <position position="161"/>
    </location>
    <ligand>
        <name>CoA</name>
        <dbReference type="ChEBI" id="CHEBI:57287"/>
    </ligand>
</feature>
<dbReference type="InterPro" id="IPR052242">
    <property type="entry name" value="Mito_3-hydroxyacyl-CoA_DH"/>
</dbReference>
<evidence type="ECO:0000256" key="1">
    <source>
        <dbReference type="ARBA" id="ARBA00004305"/>
    </source>
</evidence>
<dbReference type="Gene3D" id="1.10.1040.10">
    <property type="entry name" value="N-(1-d-carboxylethyl)-l-norvaline Dehydrogenase, domain 2"/>
    <property type="match status" value="1"/>
</dbReference>
<dbReference type="PIRSF" id="PIRSF000105">
    <property type="entry name" value="HCDH"/>
    <property type="match status" value="1"/>
</dbReference>
<feature type="site" description="Important for catalytic activity" evidence="11">
    <location>
        <position position="182"/>
    </location>
</feature>
<dbReference type="SUPFAM" id="SSF48179">
    <property type="entry name" value="6-phosphogluconate dehydrogenase C-terminal domain-like"/>
    <property type="match status" value="1"/>
</dbReference>
<keyword evidence="7 12" id="KW-0520">NAD</keyword>
<proteinExistence type="inferred from homology"/>
<dbReference type="PANTHER" id="PTHR43561:SF3">
    <property type="entry name" value="HYDROXYACYL-COENZYME A DEHYDROGENASE, MITOCHONDRIAL"/>
    <property type="match status" value="1"/>
</dbReference>
<dbReference type="InterPro" id="IPR013328">
    <property type="entry name" value="6PGD_dom2"/>
</dbReference>
<dbReference type="GO" id="GO:0006635">
    <property type="term" value="P:fatty acid beta-oxidation"/>
    <property type="evidence" value="ECO:0007669"/>
    <property type="project" value="TreeGrafter"/>
</dbReference>
<evidence type="ECO:0000313" key="16">
    <source>
        <dbReference type="EMBL" id="TMW62214.1"/>
    </source>
</evidence>
<feature type="binding site" evidence="12">
    <location>
        <position position="134"/>
    </location>
    <ligand>
        <name>NAD(+)</name>
        <dbReference type="ChEBI" id="CHEBI:57540"/>
    </ligand>
</feature>
<dbReference type="GO" id="GO:0005759">
    <property type="term" value="C:mitochondrial matrix"/>
    <property type="evidence" value="ECO:0007669"/>
    <property type="project" value="UniProtKB-SubCell"/>
</dbReference>
<gene>
    <name evidence="16" type="ORF">Poli38472_009707</name>
</gene>
<protein>
    <recommendedName>
        <fullName evidence="4">3-hydroxyacyl-CoA dehydrogenase</fullName>
        <ecNumber evidence="4">1.1.1.35</ecNumber>
    </recommendedName>
</protein>
<dbReference type="FunFam" id="3.40.50.720:FF:000009">
    <property type="entry name" value="Fatty oxidation complex, alpha subunit"/>
    <property type="match status" value="1"/>
</dbReference>
<evidence type="ECO:0000256" key="4">
    <source>
        <dbReference type="ARBA" id="ARBA00013000"/>
    </source>
</evidence>
<dbReference type="InterPro" id="IPR006180">
    <property type="entry name" value="3-OHacyl-CoA_DH_CS"/>
</dbReference>
<comment type="subcellular location">
    <subcellularLocation>
        <location evidence="1">Mitochondrion matrix</location>
    </subcellularLocation>
</comment>
<feature type="binding site" evidence="12">
    <location>
        <position position="185"/>
    </location>
    <ligand>
        <name>NAD(+)</name>
        <dbReference type="ChEBI" id="CHEBI:57540"/>
    </ligand>
</feature>
<evidence type="ECO:0000256" key="2">
    <source>
        <dbReference type="ARBA" id="ARBA00005005"/>
    </source>
</evidence>
<dbReference type="AlphaFoldDB" id="A0A8K1CEX9"/>
<dbReference type="GO" id="GO:0003857">
    <property type="term" value="F:(3S)-3-hydroxyacyl-CoA dehydrogenase (NAD+) activity"/>
    <property type="evidence" value="ECO:0007669"/>
    <property type="project" value="UniProtKB-EC"/>
</dbReference>
<feature type="binding site" evidence="12">
    <location>
        <position position="139"/>
    </location>
    <ligand>
        <name>NAD(+)</name>
        <dbReference type="ChEBI" id="CHEBI:57540"/>
    </ligand>
</feature>
<dbReference type="InterPro" id="IPR008927">
    <property type="entry name" value="6-PGluconate_DH-like_C_sf"/>
</dbReference>
<evidence type="ECO:0000259" key="14">
    <source>
        <dbReference type="Pfam" id="PF00725"/>
    </source>
</evidence>
<evidence type="ECO:0000256" key="3">
    <source>
        <dbReference type="ARBA" id="ARBA00009463"/>
    </source>
</evidence>
<feature type="domain" description="3-hydroxyacyl-CoA dehydrogenase NAD binding" evidence="15">
    <location>
        <begin position="39"/>
        <end position="225"/>
    </location>
</feature>
<evidence type="ECO:0000256" key="11">
    <source>
        <dbReference type="PIRSR" id="PIRSR000105-1"/>
    </source>
</evidence>
<dbReference type="OrthoDB" id="5958943at2759"/>
<comment type="catalytic activity">
    <reaction evidence="10">
        <text>a (3S)-3-hydroxyacyl-CoA + NAD(+) = a 3-oxoacyl-CoA + NADH + H(+)</text>
        <dbReference type="Rhea" id="RHEA:22432"/>
        <dbReference type="ChEBI" id="CHEBI:15378"/>
        <dbReference type="ChEBI" id="CHEBI:57318"/>
        <dbReference type="ChEBI" id="CHEBI:57540"/>
        <dbReference type="ChEBI" id="CHEBI:57945"/>
        <dbReference type="ChEBI" id="CHEBI:90726"/>
        <dbReference type="EC" id="1.1.1.35"/>
    </reaction>
</comment>
<dbReference type="PANTHER" id="PTHR43561">
    <property type="match status" value="1"/>
</dbReference>
<evidence type="ECO:0000256" key="8">
    <source>
        <dbReference type="ARBA" id="ARBA00023098"/>
    </source>
</evidence>
<evidence type="ECO:0000313" key="17">
    <source>
        <dbReference type="Proteomes" id="UP000794436"/>
    </source>
</evidence>
<keyword evidence="17" id="KW-1185">Reference proteome</keyword>
<evidence type="ECO:0000256" key="10">
    <source>
        <dbReference type="ARBA" id="ARBA00049556"/>
    </source>
</evidence>
<dbReference type="InterPro" id="IPR006108">
    <property type="entry name" value="3HC_DH_C"/>
</dbReference>
<name>A0A8K1CEX9_PYTOL</name>
<keyword evidence="6" id="KW-0560">Oxidoreductase</keyword>
<keyword evidence="9" id="KW-0496">Mitochondrion</keyword>
<dbReference type="InterPro" id="IPR022694">
    <property type="entry name" value="3-OHacyl-CoA_DH"/>
</dbReference>
<evidence type="ECO:0000256" key="6">
    <source>
        <dbReference type="ARBA" id="ARBA00023002"/>
    </source>
</evidence>
<evidence type="ECO:0000256" key="7">
    <source>
        <dbReference type="ARBA" id="ARBA00023027"/>
    </source>
</evidence>
<comment type="caution">
    <text evidence="16">The sequence shown here is derived from an EMBL/GenBank/DDBJ whole genome shotgun (WGS) entry which is preliminary data.</text>
</comment>
<dbReference type="Pfam" id="PF02737">
    <property type="entry name" value="3HCDH_N"/>
    <property type="match status" value="1"/>
</dbReference>
<feature type="binding site" evidence="12">
    <location>
        <position position="317"/>
    </location>
    <ligand>
        <name>NAD(+)</name>
        <dbReference type="ChEBI" id="CHEBI:57540"/>
    </ligand>
</feature>
<dbReference type="InterPro" id="IPR006176">
    <property type="entry name" value="3-OHacyl-CoA_DH_NAD-bd"/>
</dbReference>
<organism evidence="16 17">
    <name type="scientific">Pythium oligandrum</name>
    <name type="common">Mycoparasitic fungus</name>
    <dbReference type="NCBI Taxonomy" id="41045"/>
    <lineage>
        <taxon>Eukaryota</taxon>
        <taxon>Sar</taxon>
        <taxon>Stramenopiles</taxon>
        <taxon>Oomycota</taxon>
        <taxon>Peronosporomycetes</taxon>
        <taxon>Pythiales</taxon>
        <taxon>Pythiaceae</taxon>
        <taxon>Pythium</taxon>
    </lineage>
</organism>
<dbReference type="Pfam" id="PF00725">
    <property type="entry name" value="3HCDH"/>
    <property type="match status" value="1"/>
</dbReference>
<feature type="domain" description="3-hydroxyacyl-CoA dehydrogenase C-terminal" evidence="14">
    <location>
        <begin position="228"/>
        <end position="325"/>
    </location>
</feature>
<dbReference type="EC" id="1.1.1.35" evidence="4"/>
<dbReference type="InterPro" id="IPR036291">
    <property type="entry name" value="NAD(P)-bd_dom_sf"/>
</dbReference>